<dbReference type="CDD" id="cd00211">
    <property type="entry name" value="PTS_IIA_fru"/>
    <property type="match status" value="1"/>
</dbReference>
<protein>
    <recommendedName>
        <fullName evidence="3">Mannitol-specific phosphotransferase enzyme IIA component</fullName>
    </recommendedName>
    <alternativeName>
        <fullName evidence="11">EIIA</fullName>
    </alternativeName>
    <alternativeName>
        <fullName evidence="12">EIII</fullName>
    </alternativeName>
    <alternativeName>
        <fullName evidence="10">PTS system mannitol-specific EIIA component</fullName>
    </alternativeName>
</protein>
<evidence type="ECO:0000256" key="3">
    <source>
        <dbReference type="ARBA" id="ARBA00014783"/>
    </source>
</evidence>
<comment type="caution">
    <text evidence="14">The sequence shown here is derived from an EMBL/GenBank/DDBJ whole genome shotgun (WGS) entry which is preliminary data.</text>
</comment>
<dbReference type="SUPFAM" id="SSF55804">
    <property type="entry name" value="Phoshotransferase/anion transport protein"/>
    <property type="match status" value="1"/>
</dbReference>
<evidence type="ECO:0000256" key="1">
    <source>
        <dbReference type="ARBA" id="ARBA00002434"/>
    </source>
</evidence>
<name>A0ABS0TAY2_9STAP</name>
<evidence type="ECO:0000256" key="8">
    <source>
        <dbReference type="ARBA" id="ARBA00022683"/>
    </source>
</evidence>
<evidence type="ECO:0000256" key="9">
    <source>
        <dbReference type="ARBA" id="ARBA00022777"/>
    </source>
</evidence>
<feature type="domain" description="PTS EIIA type-2" evidence="13">
    <location>
        <begin position="3"/>
        <end position="142"/>
    </location>
</feature>
<evidence type="ECO:0000256" key="4">
    <source>
        <dbReference type="ARBA" id="ARBA00022448"/>
    </source>
</evidence>
<evidence type="ECO:0000259" key="13">
    <source>
        <dbReference type="PROSITE" id="PS51094"/>
    </source>
</evidence>
<dbReference type="PANTHER" id="PTHR30181">
    <property type="entry name" value="MANNITOL PERMEASE IIC COMPONENT"/>
    <property type="match status" value="1"/>
</dbReference>
<dbReference type="PROSITE" id="PS00372">
    <property type="entry name" value="PTS_EIIA_TYPE_2_HIS"/>
    <property type="match status" value="1"/>
</dbReference>
<dbReference type="Pfam" id="PF00359">
    <property type="entry name" value="PTS_EIIA_2"/>
    <property type="match status" value="1"/>
</dbReference>
<accession>A0ABS0TAY2</accession>
<dbReference type="Proteomes" id="UP000751852">
    <property type="component" value="Unassembled WGS sequence"/>
</dbReference>
<evidence type="ECO:0000256" key="10">
    <source>
        <dbReference type="ARBA" id="ARBA00029908"/>
    </source>
</evidence>
<organism evidence="14 15">
    <name type="scientific">Staphylococcus canis</name>
    <dbReference type="NCBI Taxonomy" id="2724942"/>
    <lineage>
        <taxon>Bacteria</taxon>
        <taxon>Bacillati</taxon>
        <taxon>Bacillota</taxon>
        <taxon>Bacilli</taxon>
        <taxon>Bacillales</taxon>
        <taxon>Staphylococcaceae</taxon>
        <taxon>Staphylococcus</taxon>
    </lineage>
</organism>
<evidence type="ECO:0000256" key="5">
    <source>
        <dbReference type="ARBA" id="ARBA00022553"/>
    </source>
</evidence>
<dbReference type="InterPro" id="IPR002178">
    <property type="entry name" value="PTS_EIIA_type-2_dom"/>
</dbReference>
<keyword evidence="7" id="KW-0808">Transferase</keyword>
<dbReference type="InterPro" id="IPR016152">
    <property type="entry name" value="PTrfase/Anion_transptr"/>
</dbReference>
<keyword evidence="15" id="KW-1185">Reference proteome</keyword>
<dbReference type="InterPro" id="IPR050893">
    <property type="entry name" value="Sugar_PTS"/>
</dbReference>
<reference evidence="14 15" key="1">
    <citation type="submission" date="2020-04" db="EMBL/GenBank/DDBJ databases">
        <title>Staphylococcus species from domestic dog.</title>
        <authorList>
            <person name="Paterson G.K."/>
        </authorList>
    </citation>
    <scope>NUCLEOTIDE SEQUENCE [LARGE SCALE GENOMIC DNA]</scope>
    <source>
        <strain evidence="14 15">H16/1A</strain>
    </source>
</reference>
<dbReference type="PROSITE" id="PS51094">
    <property type="entry name" value="PTS_EIIA_TYPE_2"/>
    <property type="match status" value="1"/>
</dbReference>
<sequence>MQNLLKDENMLLNATVQSKEEAIEKAGALLVNSGAVTEDYIQSMKEREALVSTFMGNALAIPHGTDEAKNEVLTSGLSLVQIPNGITWDDEIVKVVIGIAGKDGEHLELLSQIAITFSEEENVEKIVNAQDGETIRQIFEEADI</sequence>
<dbReference type="Gene3D" id="3.40.930.10">
    <property type="entry name" value="Mannitol-specific EII, Chain A"/>
    <property type="match status" value="1"/>
</dbReference>
<dbReference type="PANTHER" id="PTHR30181:SF2">
    <property type="entry name" value="PTS SYSTEM MANNITOL-SPECIFIC EIICBA COMPONENT"/>
    <property type="match status" value="1"/>
</dbReference>
<evidence type="ECO:0000256" key="2">
    <source>
        <dbReference type="ARBA" id="ARBA00011798"/>
    </source>
</evidence>
<keyword evidence="5" id="KW-0597">Phosphoprotein</keyword>
<keyword evidence="9" id="KW-0418">Kinase</keyword>
<dbReference type="RefSeq" id="WP_198618672.1">
    <property type="nucleotide sequence ID" value="NZ_JABANU010000031.1"/>
</dbReference>
<evidence type="ECO:0000256" key="6">
    <source>
        <dbReference type="ARBA" id="ARBA00022597"/>
    </source>
</evidence>
<evidence type="ECO:0000256" key="7">
    <source>
        <dbReference type="ARBA" id="ARBA00022679"/>
    </source>
</evidence>
<dbReference type="EMBL" id="JABANU010000031">
    <property type="protein sequence ID" value="MBI5975900.1"/>
    <property type="molecule type" value="Genomic_DNA"/>
</dbReference>
<comment type="subunit">
    <text evidence="2">Homodimer or homotrimer. Seems to be a monomer when not phosphorylated.</text>
</comment>
<evidence type="ECO:0000313" key="15">
    <source>
        <dbReference type="Proteomes" id="UP000751852"/>
    </source>
</evidence>
<keyword evidence="4" id="KW-0813">Transport</keyword>
<keyword evidence="6 14" id="KW-0762">Sugar transport</keyword>
<keyword evidence="8" id="KW-0598">Phosphotransferase system</keyword>
<evidence type="ECO:0000256" key="11">
    <source>
        <dbReference type="ARBA" id="ARBA00030956"/>
    </source>
</evidence>
<evidence type="ECO:0000256" key="12">
    <source>
        <dbReference type="ARBA" id="ARBA00030962"/>
    </source>
</evidence>
<evidence type="ECO:0000313" key="14">
    <source>
        <dbReference type="EMBL" id="MBI5975900.1"/>
    </source>
</evidence>
<gene>
    <name evidence="14" type="ORF">HHH54_09875</name>
</gene>
<proteinExistence type="predicted"/>
<comment type="function">
    <text evidence="1">The phosphoenolpyruvate-dependent sugar phosphotransferase system (sugar PTS), a major carbohydrate active transport system, catalyzes the phosphorylation of incoming sugar substrates concomitantly with their translocation across the cell membrane. The enzyme II CmtAB PTS system is involved in D-mannitol transport.</text>
</comment>